<accession>A0A075I3S3</accession>
<gene>
    <name evidence="3" type="primary">glnA</name>
</gene>
<evidence type="ECO:0000259" key="2">
    <source>
        <dbReference type="Pfam" id="PF00120"/>
    </source>
</evidence>
<comment type="similarity">
    <text evidence="1">Belongs to the glutamine synthetase family.</text>
</comment>
<evidence type="ECO:0000313" key="3">
    <source>
        <dbReference type="EMBL" id="AIF22659.1"/>
    </source>
</evidence>
<organism evidence="3">
    <name type="scientific">uncultured marine thaumarchaeote SAT1000_10_C05</name>
    <dbReference type="NCBI Taxonomy" id="1456372"/>
    <lineage>
        <taxon>Archaea</taxon>
        <taxon>Nitrososphaerota</taxon>
        <taxon>environmental samples</taxon>
    </lineage>
</organism>
<dbReference type="AlphaFoldDB" id="A0A075I3S3"/>
<reference evidence="3" key="1">
    <citation type="journal article" date="2014" name="Genome Biol. Evol.">
        <title>Pangenome evidence for extensive interdomain horizontal transfer affecting lineage core and shell genes in uncultured planktonic thaumarchaeota and euryarchaeota.</title>
        <authorList>
            <person name="Deschamps P."/>
            <person name="Zivanovic Y."/>
            <person name="Moreira D."/>
            <person name="Rodriguez-Valera F."/>
            <person name="Lopez-Garcia P."/>
        </authorList>
    </citation>
    <scope>NUCLEOTIDE SEQUENCE</scope>
</reference>
<dbReference type="Pfam" id="PF00120">
    <property type="entry name" value="Gln-synt_C"/>
    <property type="match status" value="1"/>
</dbReference>
<dbReference type="InterPro" id="IPR008146">
    <property type="entry name" value="Gln_synth_cat_dom"/>
</dbReference>
<name>A0A075I3S3_9ARCH</name>
<dbReference type="EC" id="6.3.1.2" evidence="3"/>
<evidence type="ECO:0000256" key="1">
    <source>
        <dbReference type="RuleBase" id="RU000384"/>
    </source>
</evidence>
<keyword evidence="3" id="KW-0436">Ligase</keyword>
<feature type="domain" description="GS catalytic" evidence="2">
    <location>
        <begin position="4"/>
        <end position="67"/>
    </location>
</feature>
<dbReference type="EMBL" id="KF901214">
    <property type="protein sequence ID" value="AIF22659.1"/>
    <property type="molecule type" value="Genomic_DNA"/>
</dbReference>
<protein>
    <submittedName>
        <fullName evidence="3">Glutamine synthetase (GlnA)</fullName>
        <ecNumber evidence="3">6.3.1.2</ecNumber>
    </submittedName>
</protein>
<dbReference type="InterPro" id="IPR014746">
    <property type="entry name" value="Gln_synth/guanido_kin_cat_dom"/>
</dbReference>
<dbReference type="GO" id="GO:0004356">
    <property type="term" value="F:glutamine synthetase activity"/>
    <property type="evidence" value="ECO:0007669"/>
    <property type="project" value="UniProtKB-EC"/>
</dbReference>
<dbReference type="SUPFAM" id="SSF55931">
    <property type="entry name" value="Glutamine synthetase/guanido kinase"/>
    <property type="match status" value="1"/>
</dbReference>
<dbReference type="Gene3D" id="3.30.590.10">
    <property type="entry name" value="Glutamine synthetase/guanido kinase, catalytic domain"/>
    <property type="match status" value="1"/>
</dbReference>
<sequence>MSRAERKKKGIGVLPANLGVALDELESDRSFLNPIFTDNVVNRIIELERKDQREIAIRPHPHEFYLYFDV</sequence>
<proteinExistence type="inferred from homology"/>